<sequence length="599" mass="65918">MWIFSKRYFPFWAVLAALLTTACNKDEVILDDRDHAPVITLDSESGVYTVKMGRELTIAPTVEYAEGATYSWIVDGKLAGSEPTYTAVFTELGEVYITFRVETAAGKAEAELRVDVLELTPPVISLALPTEGLKVLPGVEYTFTPDIQHSDQEDFRCRWLCAGEVVSTQMSYTFREEAVGSYPIRIEASNDDGTSFKEFVVEVVEKMPSEVRFEKLSHYCKTTDRSTFVGRAVYLAPSLAYVADPQFAWSVDGEPVAAETGAVFKFTPDGPGDYTVRVDVTEGGDASERLTRNIVRGVATLSAEIVVHAFADEEQRRRPVSAASSRFQHAVYEFLPAPGQLVGEKTEAGYTGNERTHEDAVAYAAGRLEARSYVSLGGFGGYLIVGFDHSIARMESGYDFSIEGNAFDTSSEPGVVWVMQDVNGNGEPDDEWYELRGSETGKEGTVSGYAVTYYRPAGKGMDVQWTDSEGRSGTVEYRGEFHDQDFYYPAWAADTYTLRGTLLESRNMVDDRGFWINRPYEWGYADNYGSDCLAGGDAVDGKGQSNGFRIANAMQPDGTPVELKYIDFVKVQVGVNAKSGPLGEVSTEVFSFADLSIAE</sequence>
<protein>
    <submittedName>
        <fullName evidence="2">Cell surface protein</fullName>
    </submittedName>
</protein>
<dbReference type="PROSITE" id="PS51257">
    <property type="entry name" value="PROKAR_LIPOPROTEIN"/>
    <property type="match status" value="1"/>
</dbReference>
<evidence type="ECO:0000259" key="1">
    <source>
        <dbReference type="Pfam" id="PF16820"/>
    </source>
</evidence>
<dbReference type="STRING" id="28117.BHV66_03370"/>
<reference evidence="2 3" key="1">
    <citation type="journal article" date="2016" name="Nat. Biotechnol.">
        <title>Measurement of bacterial replication rates in microbial communities.</title>
        <authorList>
            <person name="Brown C.T."/>
            <person name="Olm M.R."/>
            <person name="Thomas B.C."/>
            <person name="Banfield J.F."/>
        </authorList>
    </citation>
    <scope>NUCLEOTIDE SEQUENCE [LARGE SCALE GENOMIC DNA]</scope>
    <source>
        <strain evidence="2">CAG:67_53_122</strain>
    </source>
</reference>
<dbReference type="Pfam" id="PF16820">
    <property type="entry name" value="PKD_3"/>
    <property type="match status" value="2"/>
</dbReference>
<gene>
    <name evidence="2" type="ORF">BHV66_03370</name>
</gene>
<feature type="domain" description="Bacteroidetes PKD-like" evidence="1">
    <location>
        <begin position="37"/>
        <end position="103"/>
    </location>
</feature>
<accession>A0A1Q6F9Q9</accession>
<dbReference type="Proteomes" id="UP000187417">
    <property type="component" value="Unassembled WGS sequence"/>
</dbReference>
<dbReference type="RefSeq" id="WP_278339127.1">
    <property type="nucleotide sequence ID" value="NZ_CAMQOD010000039.1"/>
</dbReference>
<dbReference type="InterPro" id="IPR041696">
    <property type="entry name" value="PKD_3"/>
</dbReference>
<evidence type="ECO:0000313" key="3">
    <source>
        <dbReference type="Proteomes" id="UP000187417"/>
    </source>
</evidence>
<dbReference type="AlphaFoldDB" id="A0A1Q6F9Q9"/>
<comment type="caution">
    <text evidence="2">The sequence shown here is derived from an EMBL/GenBank/DDBJ whole genome shotgun (WGS) entry which is preliminary data.</text>
</comment>
<name>A0A1Q6F9Q9_9BACT</name>
<dbReference type="EMBL" id="MNQH01000004">
    <property type="protein sequence ID" value="OKY95623.1"/>
    <property type="molecule type" value="Genomic_DNA"/>
</dbReference>
<proteinExistence type="predicted"/>
<feature type="domain" description="Bacteroidetes PKD-like" evidence="1">
    <location>
        <begin position="121"/>
        <end position="190"/>
    </location>
</feature>
<evidence type="ECO:0000313" key="2">
    <source>
        <dbReference type="EMBL" id="OKY95623.1"/>
    </source>
</evidence>
<organism evidence="2 3">
    <name type="scientific">Alistipes putredinis</name>
    <dbReference type="NCBI Taxonomy" id="28117"/>
    <lineage>
        <taxon>Bacteria</taxon>
        <taxon>Pseudomonadati</taxon>
        <taxon>Bacteroidota</taxon>
        <taxon>Bacteroidia</taxon>
        <taxon>Bacteroidales</taxon>
        <taxon>Rikenellaceae</taxon>
        <taxon>Alistipes</taxon>
    </lineage>
</organism>